<dbReference type="InterPro" id="IPR015793">
    <property type="entry name" value="Pyrv_Knase_brl"/>
</dbReference>
<keyword evidence="8" id="KW-0067">ATP-binding</keyword>
<dbReference type="EC" id="2.7.1.40" evidence="3 12"/>
<dbReference type="InterPro" id="IPR036918">
    <property type="entry name" value="Pyrv_Knase_C_sf"/>
</dbReference>
<evidence type="ECO:0000256" key="5">
    <source>
        <dbReference type="ARBA" id="ARBA00022723"/>
    </source>
</evidence>
<evidence type="ECO:0000313" key="16">
    <source>
        <dbReference type="EMBL" id="EIT72138.1"/>
    </source>
</evidence>
<dbReference type="InterPro" id="IPR015813">
    <property type="entry name" value="Pyrv/PenolPyrv_kinase-like_dom"/>
</dbReference>
<evidence type="ECO:0000256" key="1">
    <source>
        <dbReference type="ARBA" id="ARBA00004997"/>
    </source>
</evidence>
<dbReference type="FunFam" id="2.40.33.10:FF:000001">
    <property type="entry name" value="Pyruvate kinase"/>
    <property type="match status" value="1"/>
</dbReference>
<evidence type="ECO:0000256" key="9">
    <source>
        <dbReference type="ARBA" id="ARBA00022842"/>
    </source>
</evidence>
<evidence type="ECO:0000256" key="8">
    <source>
        <dbReference type="ARBA" id="ARBA00022840"/>
    </source>
</evidence>
<accession>I8TEL1</accession>
<dbReference type="GO" id="GO:0016301">
    <property type="term" value="F:kinase activity"/>
    <property type="evidence" value="ECO:0007669"/>
    <property type="project" value="UniProtKB-KW"/>
</dbReference>
<reference evidence="16 17" key="1">
    <citation type="journal article" date="2012" name="J. Bacteriol.">
        <title>Genome Sequence of n-Alkane-Degrading Hydrocarboniphaga effusa Strain AP103T (ATCC BAA-332T).</title>
        <authorList>
            <person name="Chang H.K."/>
            <person name="Zylstra G.J."/>
            <person name="Chae J.C."/>
        </authorList>
    </citation>
    <scope>NUCLEOTIDE SEQUENCE [LARGE SCALE GENOMIC DNA]</scope>
    <source>
        <strain evidence="16 17">AP103</strain>
    </source>
</reference>
<dbReference type="InterPro" id="IPR015806">
    <property type="entry name" value="Pyrv_Knase_insert_dom_sf"/>
</dbReference>
<evidence type="ECO:0000259" key="14">
    <source>
        <dbReference type="Pfam" id="PF00224"/>
    </source>
</evidence>
<keyword evidence="6" id="KW-0547">Nucleotide-binding</keyword>
<evidence type="ECO:0000256" key="12">
    <source>
        <dbReference type="NCBIfam" id="TIGR01064"/>
    </source>
</evidence>
<protein>
    <recommendedName>
        <fullName evidence="3 12">Pyruvate kinase</fullName>
        <ecNumber evidence="3 12">2.7.1.40</ecNumber>
    </recommendedName>
</protein>
<keyword evidence="17" id="KW-1185">Reference proteome</keyword>
<evidence type="ECO:0000256" key="4">
    <source>
        <dbReference type="ARBA" id="ARBA00022679"/>
    </source>
</evidence>
<dbReference type="SUPFAM" id="SSF50800">
    <property type="entry name" value="PK beta-barrel domain-like"/>
    <property type="match status" value="1"/>
</dbReference>
<evidence type="ECO:0000256" key="6">
    <source>
        <dbReference type="ARBA" id="ARBA00022741"/>
    </source>
</evidence>
<dbReference type="UniPathway" id="UPA00109">
    <property type="reaction ID" value="UER00188"/>
</dbReference>
<dbReference type="PANTHER" id="PTHR11817">
    <property type="entry name" value="PYRUVATE KINASE"/>
    <property type="match status" value="1"/>
</dbReference>
<comment type="caution">
    <text evidence="16">The sequence shown here is derived from an EMBL/GenBank/DDBJ whole genome shotgun (WGS) entry which is preliminary data.</text>
</comment>
<dbReference type="SUPFAM" id="SSF52935">
    <property type="entry name" value="PK C-terminal domain-like"/>
    <property type="match status" value="1"/>
</dbReference>
<comment type="pathway">
    <text evidence="1 13">Carbohydrate degradation; glycolysis; pyruvate from D-glyceraldehyde 3-phosphate: step 5/5.</text>
</comment>
<keyword evidence="4 13" id="KW-0808">Transferase</keyword>
<keyword evidence="7 13" id="KW-0418">Kinase</keyword>
<sequence length="445" mass="47481">MAGANVFRLNASHGTQADHALTYERVRRVSAALGRPLGVLLDLQGPKLRIGTFASGSITLAAEAPFCFDLDPSPGDERRVCLPHPEIFSALQPGDQLLVDDGRMAFIATEVGPGSIRVRALRSGTLSDRKGVNVPSRALSLSALSGKDRRDLQFGLDLGVDWIALSFVQRVQDVIEARELVQQRCLLMAKIEKPGALQEIEAIIAAADGIMVARGDLGVEMPMEQVPSVQKQLVRLARSAGKPVVIATQMLESMIGSPCPTRAEASDVATAVYDGADAVMLSAETASGRYPVEAVRAMDGIVRHTESDSLRQPLMQAIGKDGESTTTDVLGSALRRVSELLPLSATVAYTASGATAMRMAQQRPRSPVLCLTPSTTVAQRLTMVWGIHPHADTAMAGDTRTVERATRLLHEQALAEPGKAMVLVCGTPFGLPGSTNQLHVVWPSF</sequence>
<evidence type="ECO:0000256" key="11">
    <source>
        <dbReference type="ARBA" id="ARBA00023317"/>
    </source>
</evidence>
<proteinExistence type="inferred from homology"/>
<comment type="similarity">
    <text evidence="2 13">Belongs to the pyruvate kinase family.</text>
</comment>
<dbReference type="GO" id="GO:0004743">
    <property type="term" value="F:pyruvate kinase activity"/>
    <property type="evidence" value="ECO:0007669"/>
    <property type="project" value="UniProtKB-UniRule"/>
</dbReference>
<dbReference type="AlphaFoldDB" id="I8TEL1"/>
<comment type="catalytic activity">
    <reaction evidence="13">
        <text>pyruvate + ATP = phosphoenolpyruvate + ADP + H(+)</text>
        <dbReference type="Rhea" id="RHEA:18157"/>
        <dbReference type="ChEBI" id="CHEBI:15361"/>
        <dbReference type="ChEBI" id="CHEBI:15378"/>
        <dbReference type="ChEBI" id="CHEBI:30616"/>
        <dbReference type="ChEBI" id="CHEBI:58702"/>
        <dbReference type="ChEBI" id="CHEBI:456216"/>
        <dbReference type="EC" id="2.7.1.40"/>
    </reaction>
</comment>
<dbReference type="NCBIfam" id="TIGR01064">
    <property type="entry name" value="pyruv_kin"/>
    <property type="match status" value="1"/>
</dbReference>
<dbReference type="Gene3D" id="3.20.20.60">
    <property type="entry name" value="Phosphoenolpyruvate-binding domains"/>
    <property type="match status" value="1"/>
</dbReference>
<dbReference type="NCBIfam" id="NF004491">
    <property type="entry name" value="PRK05826.1"/>
    <property type="match status" value="1"/>
</dbReference>
<name>I8TEL1_9GAMM</name>
<feature type="domain" description="Pyruvate kinase C-terminal" evidence="15">
    <location>
        <begin position="332"/>
        <end position="441"/>
    </location>
</feature>
<dbReference type="PATRIC" id="fig|1172194.4.peg.2198"/>
<dbReference type="SUPFAM" id="SSF51621">
    <property type="entry name" value="Phosphoenolpyruvate/pyruvate domain"/>
    <property type="match status" value="1"/>
</dbReference>
<evidence type="ECO:0000256" key="7">
    <source>
        <dbReference type="ARBA" id="ARBA00022777"/>
    </source>
</evidence>
<organism evidence="16 17">
    <name type="scientific">Hydrocarboniphaga effusa AP103</name>
    <dbReference type="NCBI Taxonomy" id="1172194"/>
    <lineage>
        <taxon>Bacteria</taxon>
        <taxon>Pseudomonadati</taxon>
        <taxon>Pseudomonadota</taxon>
        <taxon>Gammaproteobacteria</taxon>
        <taxon>Nevskiales</taxon>
        <taxon>Nevskiaceae</taxon>
        <taxon>Hydrocarboniphaga</taxon>
    </lineage>
</organism>
<keyword evidence="10 13" id="KW-0324">Glycolysis</keyword>
<dbReference type="GO" id="GO:0030955">
    <property type="term" value="F:potassium ion binding"/>
    <property type="evidence" value="ECO:0007669"/>
    <property type="project" value="UniProtKB-UniRule"/>
</dbReference>
<dbReference type="Proteomes" id="UP000003704">
    <property type="component" value="Unassembled WGS sequence"/>
</dbReference>
<keyword evidence="11 16" id="KW-0670">Pyruvate</keyword>
<feature type="domain" description="Pyruvate kinase barrel" evidence="14">
    <location>
        <begin position="2"/>
        <end position="295"/>
    </location>
</feature>
<dbReference type="PRINTS" id="PR01050">
    <property type="entry name" value="PYRUVTKNASE"/>
</dbReference>
<dbReference type="Pfam" id="PF00224">
    <property type="entry name" value="PK"/>
    <property type="match status" value="1"/>
</dbReference>
<dbReference type="EMBL" id="AKGD01000001">
    <property type="protein sequence ID" value="EIT72138.1"/>
    <property type="molecule type" value="Genomic_DNA"/>
</dbReference>
<dbReference type="Gene3D" id="3.40.1380.20">
    <property type="entry name" value="Pyruvate kinase, C-terminal domain"/>
    <property type="match status" value="1"/>
</dbReference>
<dbReference type="InterPro" id="IPR011037">
    <property type="entry name" value="Pyrv_Knase-like_insert_dom_sf"/>
</dbReference>
<evidence type="ECO:0000313" key="17">
    <source>
        <dbReference type="Proteomes" id="UP000003704"/>
    </source>
</evidence>
<dbReference type="STRING" id="1172194.WQQ_22750"/>
<evidence type="ECO:0000256" key="10">
    <source>
        <dbReference type="ARBA" id="ARBA00023152"/>
    </source>
</evidence>
<dbReference type="InterPro" id="IPR001697">
    <property type="entry name" value="Pyr_Knase"/>
</dbReference>
<dbReference type="GO" id="GO:0005524">
    <property type="term" value="F:ATP binding"/>
    <property type="evidence" value="ECO:0007669"/>
    <property type="project" value="UniProtKB-KW"/>
</dbReference>
<dbReference type="InterPro" id="IPR040442">
    <property type="entry name" value="Pyrv_kinase-like_dom_sf"/>
</dbReference>
<evidence type="ECO:0000256" key="2">
    <source>
        <dbReference type="ARBA" id="ARBA00008663"/>
    </source>
</evidence>
<keyword evidence="5" id="KW-0479">Metal-binding</keyword>
<gene>
    <name evidence="16" type="ORF">WQQ_22750</name>
</gene>
<dbReference type="InterPro" id="IPR015795">
    <property type="entry name" value="Pyrv_Knase_C"/>
</dbReference>
<evidence type="ECO:0000256" key="3">
    <source>
        <dbReference type="ARBA" id="ARBA00012142"/>
    </source>
</evidence>
<evidence type="ECO:0000259" key="15">
    <source>
        <dbReference type="Pfam" id="PF02887"/>
    </source>
</evidence>
<keyword evidence="9 13" id="KW-0460">Magnesium</keyword>
<dbReference type="Pfam" id="PF02887">
    <property type="entry name" value="PK_C"/>
    <property type="match status" value="1"/>
</dbReference>
<dbReference type="GO" id="GO:0000287">
    <property type="term" value="F:magnesium ion binding"/>
    <property type="evidence" value="ECO:0007669"/>
    <property type="project" value="UniProtKB-UniRule"/>
</dbReference>
<evidence type="ECO:0000256" key="13">
    <source>
        <dbReference type="RuleBase" id="RU000504"/>
    </source>
</evidence>
<dbReference type="Gene3D" id="2.40.33.10">
    <property type="entry name" value="PK beta-barrel domain-like"/>
    <property type="match status" value="1"/>
</dbReference>